<reference evidence="2 3" key="1">
    <citation type="submission" date="2024-03" db="EMBL/GenBank/DDBJ databases">
        <title>Two novel species of the genus Flavobacterium exhibiting potentially degradation of complex polysaccharides.</title>
        <authorList>
            <person name="Lian X."/>
        </authorList>
    </citation>
    <scope>NUCLEOTIDE SEQUENCE [LARGE SCALE GENOMIC DNA]</scope>
    <source>
        <strain evidence="3">j3</strain>
    </source>
</reference>
<dbReference type="InterPro" id="IPR051606">
    <property type="entry name" value="Polyketide_Oxido-like"/>
</dbReference>
<protein>
    <submittedName>
        <fullName evidence="2">NAD(P)-binding oxidoreductase</fullName>
    </submittedName>
</protein>
<dbReference type="Proteomes" id="UP001460072">
    <property type="component" value="Unassembled WGS sequence"/>
</dbReference>
<organism evidence="2 3">
    <name type="scientific">Flavobacterium aureirubrum</name>
    <dbReference type="NCBI Taxonomy" id="3133147"/>
    <lineage>
        <taxon>Bacteria</taxon>
        <taxon>Pseudomonadati</taxon>
        <taxon>Bacteroidota</taxon>
        <taxon>Flavobacteriia</taxon>
        <taxon>Flavobacteriales</taxon>
        <taxon>Flavobacteriaceae</taxon>
        <taxon>Flavobacterium</taxon>
    </lineage>
</organism>
<dbReference type="SUPFAM" id="SSF51735">
    <property type="entry name" value="NAD(P)-binding Rossmann-fold domains"/>
    <property type="match status" value="1"/>
</dbReference>
<dbReference type="PANTHER" id="PTHR43355">
    <property type="entry name" value="FLAVIN REDUCTASE (NADPH)"/>
    <property type="match status" value="1"/>
</dbReference>
<dbReference type="RefSeq" id="WP_342697053.1">
    <property type="nucleotide sequence ID" value="NZ_JBCGDO010000031.1"/>
</dbReference>
<dbReference type="Pfam" id="PF13460">
    <property type="entry name" value="NAD_binding_10"/>
    <property type="match status" value="1"/>
</dbReference>
<dbReference type="EMBL" id="JBCGDO010000031">
    <property type="protein sequence ID" value="MEM0543881.1"/>
    <property type="molecule type" value="Genomic_DNA"/>
</dbReference>
<sequence length="213" mass="23593">MKVVIFGASGFSGRAILKKALSQDYQVTILVRNRNSIPMKASNLIIVEGNVLDRNTVDAIIQNQDVVIQCLGIGGKGNGKQSTFISDATKIIVDEMEKSNVKRLVVMSNIGAGNSVAFQPWFFNKIILPYFMKWLKVIIDDKNRMEPVIMNSQLDWTIVRCPNIVDKPAKENSKATIDGKGLKLSITLEDMAAFIVEQITDKTFSKQAPSISN</sequence>
<evidence type="ECO:0000313" key="3">
    <source>
        <dbReference type="Proteomes" id="UP001460072"/>
    </source>
</evidence>
<proteinExistence type="predicted"/>
<dbReference type="InterPro" id="IPR036291">
    <property type="entry name" value="NAD(P)-bd_dom_sf"/>
</dbReference>
<evidence type="ECO:0000259" key="1">
    <source>
        <dbReference type="Pfam" id="PF13460"/>
    </source>
</evidence>
<gene>
    <name evidence="2" type="ORF">WFZ85_14800</name>
</gene>
<keyword evidence="3" id="KW-1185">Reference proteome</keyword>
<dbReference type="PANTHER" id="PTHR43355:SF2">
    <property type="entry name" value="FLAVIN REDUCTASE (NADPH)"/>
    <property type="match status" value="1"/>
</dbReference>
<dbReference type="Gene3D" id="3.40.50.720">
    <property type="entry name" value="NAD(P)-binding Rossmann-like Domain"/>
    <property type="match status" value="1"/>
</dbReference>
<comment type="caution">
    <text evidence="2">The sequence shown here is derived from an EMBL/GenBank/DDBJ whole genome shotgun (WGS) entry which is preliminary data.</text>
</comment>
<name>A0ABU9N8V8_9FLAO</name>
<dbReference type="InterPro" id="IPR016040">
    <property type="entry name" value="NAD(P)-bd_dom"/>
</dbReference>
<feature type="domain" description="NAD(P)-binding" evidence="1">
    <location>
        <begin position="7"/>
        <end position="201"/>
    </location>
</feature>
<evidence type="ECO:0000313" key="2">
    <source>
        <dbReference type="EMBL" id="MEM0543881.1"/>
    </source>
</evidence>
<accession>A0ABU9N8V8</accession>